<evidence type="ECO:0000313" key="7">
    <source>
        <dbReference type="EMBL" id="CAL1529854.1"/>
    </source>
</evidence>
<dbReference type="InterPro" id="IPR052954">
    <property type="entry name" value="GPCR-Ligand_Int"/>
</dbReference>
<gene>
    <name evidence="7" type="ORF">GSLYS_00003987001</name>
</gene>
<feature type="transmembrane region" description="Helical" evidence="5">
    <location>
        <begin position="167"/>
        <end position="190"/>
    </location>
</feature>
<evidence type="ECO:0000256" key="5">
    <source>
        <dbReference type="SAM" id="Phobius"/>
    </source>
</evidence>
<dbReference type="PANTHER" id="PTHR46641:SF2">
    <property type="entry name" value="FMRFAMIDE RECEPTOR"/>
    <property type="match status" value="1"/>
</dbReference>
<comment type="caution">
    <text evidence="7">The sequence shown here is derived from an EMBL/GenBank/DDBJ whole genome shotgun (WGS) entry which is preliminary data.</text>
</comment>
<accession>A0AAV2H8Z6</accession>
<comment type="subcellular location">
    <subcellularLocation>
        <location evidence="1">Membrane</location>
    </subcellularLocation>
</comment>
<dbReference type="GO" id="GO:0016020">
    <property type="term" value="C:membrane"/>
    <property type="evidence" value="ECO:0007669"/>
    <property type="project" value="UniProtKB-SubCell"/>
</dbReference>
<dbReference type="Gene3D" id="1.20.1070.10">
    <property type="entry name" value="Rhodopsin 7-helix transmembrane proteins"/>
    <property type="match status" value="1"/>
</dbReference>
<dbReference type="PROSITE" id="PS50262">
    <property type="entry name" value="G_PROTEIN_RECEP_F1_2"/>
    <property type="match status" value="1"/>
</dbReference>
<feature type="non-terminal residue" evidence="7">
    <location>
        <position position="1"/>
    </location>
</feature>
<feature type="transmembrane region" description="Helical" evidence="5">
    <location>
        <begin position="65"/>
        <end position="91"/>
    </location>
</feature>
<reference evidence="7 8" key="1">
    <citation type="submission" date="2024-04" db="EMBL/GenBank/DDBJ databases">
        <authorList>
            <consortium name="Genoscope - CEA"/>
            <person name="William W."/>
        </authorList>
    </citation>
    <scope>NUCLEOTIDE SEQUENCE [LARGE SCALE GENOMIC DNA]</scope>
</reference>
<dbReference type="Pfam" id="PF00001">
    <property type="entry name" value="7tm_1"/>
    <property type="match status" value="1"/>
</dbReference>
<sequence length="287" mass="31991">VCLFGIFGNLINISVFVKQGLARSINASFFAMAVTDLLEVIAQIWHNFCLNPYLAQLDSVIDFGAIKYLTAATPGVLLVRITGWIAVFITAERCMSIAVPLKIKQIVTPRRTAATLVFIYVMNFAGIVPLYNAAYFSWTFDPVRNRTKVGISFRHNVDEMTSWISSYYSGMTIIAFVSVIIFTNILVLALKQKSKWRRKSAAQASQPETMSSKERKTVHTVIVVATVLIVCYTPGIFFNIATSLSDVFSLSGRQINVIQAAWSFAFLLHSVNSSITVLLYYTTSSKY</sequence>
<evidence type="ECO:0000256" key="4">
    <source>
        <dbReference type="ARBA" id="ARBA00023136"/>
    </source>
</evidence>
<dbReference type="InterPro" id="IPR000276">
    <property type="entry name" value="GPCR_Rhodpsn"/>
</dbReference>
<keyword evidence="8" id="KW-1185">Reference proteome</keyword>
<organism evidence="7 8">
    <name type="scientific">Lymnaea stagnalis</name>
    <name type="common">Great pond snail</name>
    <name type="synonym">Helix stagnalis</name>
    <dbReference type="NCBI Taxonomy" id="6523"/>
    <lineage>
        <taxon>Eukaryota</taxon>
        <taxon>Metazoa</taxon>
        <taxon>Spiralia</taxon>
        <taxon>Lophotrochozoa</taxon>
        <taxon>Mollusca</taxon>
        <taxon>Gastropoda</taxon>
        <taxon>Heterobranchia</taxon>
        <taxon>Euthyneura</taxon>
        <taxon>Panpulmonata</taxon>
        <taxon>Hygrophila</taxon>
        <taxon>Lymnaeoidea</taxon>
        <taxon>Lymnaeidae</taxon>
        <taxon>Lymnaea</taxon>
    </lineage>
</organism>
<evidence type="ECO:0000256" key="1">
    <source>
        <dbReference type="ARBA" id="ARBA00004370"/>
    </source>
</evidence>
<dbReference type="EMBL" id="CAXITT010000057">
    <property type="protein sequence ID" value="CAL1529854.1"/>
    <property type="molecule type" value="Genomic_DNA"/>
</dbReference>
<dbReference type="PROSITE" id="PS00237">
    <property type="entry name" value="G_PROTEIN_RECEP_F1_1"/>
    <property type="match status" value="1"/>
</dbReference>
<feature type="domain" description="G-protein coupled receptors family 1 profile" evidence="6">
    <location>
        <begin position="8"/>
        <end position="280"/>
    </location>
</feature>
<keyword evidence="2 5" id="KW-0812">Transmembrane</keyword>
<feature type="transmembrane region" description="Helical" evidence="5">
    <location>
        <begin position="261"/>
        <end position="281"/>
    </location>
</feature>
<evidence type="ECO:0000259" key="6">
    <source>
        <dbReference type="PROSITE" id="PS50262"/>
    </source>
</evidence>
<feature type="non-terminal residue" evidence="7">
    <location>
        <position position="287"/>
    </location>
</feature>
<dbReference type="SUPFAM" id="SSF81321">
    <property type="entry name" value="Family A G protein-coupled receptor-like"/>
    <property type="match status" value="1"/>
</dbReference>
<evidence type="ECO:0000313" key="8">
    <source>
        <dbReference type="Proteomes" id="UP001497497"/>
    </source>
</evidence>
<evidence type="ECO:0000256" key="2">
    <source>
        <dbReference type="ARBA" id="ARBA00022692"/>
    </source>
</evidence>
<dbReference type="AlphaFoldDB" id="A0AAV2H8Z6"/>
<dbReference type="PANTHER" id="PTHR46641">
    <property type="entry name" value="FMRFAMIDE RECEPTOR-RELATED"/>
    <property type="match status" value="1"/>
</dbReference>
<dbReference type="InterPro" id="IPR017452">
    <property type="entry name" value="GPCR_Rhodpsn_7TM"/>
</dbReference>
<keyword evidence="3 5" id="KW-1133">Transmembrane helix</keyword>
<feature type="transmembrane region" description="Helical" evidence="5">
    <location>
        <begin position="220"/>
        <end position="241"/>
    </location>
</feature>
<dbReference type="Proteomes" id="UP001497497">
    <property type="component" value="Unassembled WGS sequence"/>
</dbReference>
<name>A0AAV2H8Z6_LYMST</name>
<proteinExistence type="predicted"/>
<feature type="transmembrane region" description="Helical" evidence="5">
    <location>
        <begin position="112"/>
        <end position="131"/>
    </location>
</feature>
<evidence type="ECO:0000256" key="3">
    <source>
        <dbReference type="ARBA" id="ARBA00022989"/>
    </source>
</evidence>
<dbReference type="GO" id="GO:0004930">
    <property type="term" value="F:G protein-coupled receptor activity"/>
    <property type="evidence" value="ECO:0007669"/>
    <property type="project" value="InterPro"/>
</dbReference>
<keyword evidence="4 5" id="KW-0472">Membrane</keyword>
<protein>
    <recommendedName>
        <fullName evidence="6">G-protein coupled receptors family 1 profile domain-containing protein</fullName>
    </recommendedName>
</protein>